<name>A0A9D4CIR6_DREPO</name>
<dbReference type="EMBL" id="JAIWYP010000012">
    <property type="protein sequence ID" value="KAH3725461.1"/>
    <property type="molecule type" value="Genomic_DNA"/>
</dbReference>
<comment type="caution">
    <text evidence="1">The sequence shown here is derived from an EMBL/GenBank/DDBJ whole genome shotgun (WGS) entry which is preliminary data.</text>
</comment>
<reference evidence="1" key="1">
    <citation type="journal article" date="2019" name="bioRxiv">
        <title>The Genome of the Zebra Mussel, Dreissena polymorpha: A Resource for Invasive Species Research.</title>
        <authorList>
            <person name="McCartney M.A."/>
            <person name="Auch B."/>
            <person name="Kono T."/>
            <person name="Mallez S."/>
            <person name="Zhang Y."/>
            <person name="Obille A."/>
            <person name="Becker A."/>
            <person name="Abrahante J.E."/>
            <person name="Garbe J."/>
            <person name="Badalamenti J.P."/>
            <person name="Herman A."/>
            <person name="Mangelson H."/>
            <person name="Liachko I."/>
            <person name="Sullivan S."/>
            <person name="Sone E.D."/>
            <person name="Koren S."/>
            <person name="Silverstein K.A.T."/>
            <person name="Beckman K.B."/>
            <person name="Gohl D.M."/>
        </authorList>
    </citation>
    <scope>NUCLEOTIDE SEQUENCE</scope>
    <source>
        <strain evidence="1">Duluth1</strain>
        <tissue evidence="1">Whole animal</tissue>
    </source>
</reference>
<sequence>MSAPGNVLVFTLLKLDLNHCGASMKSTLFCSCLLEDARSLFGPFVWVHGVRQDELVASFQEISTLVGWSLQRQTYILTLTSHVKRLVQPWRSRRLMRNLSSGPCL</sequence>
<organism evidence="1 2">
    <name type="scientific">Dreissena polymorpha</name>
    <name type="common">Zebra mussel</name>
    <name type="synonym">Mytilus polymorpha</name>
    <dbReference type="NCBI Taxonomy" id="45954"/>
    <lineage>
        <taxon>Eukaryota</taxon>
        <taxon>Metazoa</taxon>
        <taxon>Spiralia</taxon>
        <taxon>Lophotrochozoa</taxon>
        <taxon>Mollusca</taxon>
        <taxon>Bivalvia</taxon>
        <taxon>Autobranchia</taxon>
        <taxon>Heteroconchia</taxon>
        <taxon>Euheterodonta</taxon>
        <taxon>Imparidentia</taxon>
        <taxon>Neoheterodontei</taxon>
        <taxon>Myida</taxon>
        <taxon>Dreissenoidea</taxon>
        <taxon>Dreissenidae</taxon>
        <taxon>Dreissena</taxon>
    </lineage>
</organism>
<dbReference type="Proteomes" id="UP000828390">
    <property type="component" value="Unassembled WGS sequence"/>
</dbReference>
<dbReference type="AlphaFoldDB" id="A0A9D4CIR6"/>
<accession>A0A9D4CIR6</accession>
<evidence type="ECO:0000313" key="2">
    <source>
        <dbReference type="Proteomes" id="UP000828390"/>
    </source>
</evidence>
<protein>
    <submittedName>
        <fullName evidence="1">Uncharacterized protein</fullName>
    </submittedName>
</protein>
<evidence type="ECO:0000313" key="1">
    <source>
        <dbReference type="EMBL" id="KAH3725461.1"/>
    </source>
</evidence>
<keyword evidence="2" id="KW-1185">Reference proteome</keyword>
<gene>
    <name evidence="1" type="ORF">DPMN_051305</name>
</gene>
<reference evidence="1" key="2">
    <citation type="submission" date="2020-11" db="EMBL/GenBank/DDBJ databases">
        <authorList>
            <person name="McCartney M.A."/>
            <person name="Auch B."/>
            <person name="Kono T."/>
            <person name="Mallez S."/>
            <person name="Becker A."/>
            <person name="Gohl D.M."/>
            <person name="Silverstein K.A.T."/>
            <person name="Koren S."/>
            <person name="Bechman K.B."/>
            <person name="Herman A."/>
            <person name="Abrahante J.E."/>
            <person name="Garbe J."/>
        </authorList>
    </citation>
    <scope>NUCLEOTIDE SEQUENCE</scope>
    <source>
        <strain evidence="1">Duluth1</strain>
        <tissue evidence="1">Whole animal</tissue>
    </source>
</reference>
<proteinExistence type="predicted"/>